<dbReference type="InterPro" id="IPR005790">
    <property type="entry name" value="DNA_polIII_delta"/>
</dbReference>
<evidence type="ECO:0000256" key="4">
    <source>
        <dbReference type="ARBA" id="ARBA00022695"/>
    </source>
</evidence>
<evidence type="ECO:0000256" key="3">
    <source>
        <dbReference type="ARBA" id="ARBA00022679"/>
    </source>
</evidence>
<reference evidence="12" key="1">
    <citation type="submission" date="2017-09" db="EMBL/GenBank/DDBJ databases">
        <title>Depth-based differentiation of microbial function through sediment-hosted aquifers and enrichment of novel symbionts in the deep terrestrial subsurface.</title>
        <authorList>
            <person name="Probst A.J."/>
            <person name="Ladd B."/>
            <person name="Jarett J.K."/>
            <person name="Geller-Mcgrath D.E."/>
            <person name="Sieber C.M.K."/>
            <person name="Emerson J.B."/>
            <person name="Anantharaman K."/>
            <person name="Thomas B.C."/>
            <person name="Malmstrom R."/>
            <person name="Stieglmeier M."/>
            <person name="Klingl A."/>
            <person name="Woyke T."/>
            <person name="Ryan C.M."/>
            <person name="Banfield J.F."/>
        </authorList>
    </citation>
    <scope>NUCLEOTIDE SEQUENCE [LARGE SCALE GENOMIC DNA]</scope>
</reference>
<dbReference type="InterPro" id="IPR048466">
    <property type="entry name" value="DNA_pol3_delta-like_C"/>
</dbReference>
<dbReference type="GO" id="GO:0003887">
    <property type="term" value="F:DNA-directed DNA polymerase activity"/>
    <property type="evidence" value="ECO:0007669"/>
    <property type="project" value="UniProtKB-KW"/>
</dbReference>
<comment type="caution">
    <text evidence="11">The sequence shown here is derived from an EMBL/GenBank/DDBJ whole genome shotgun (WGS) entry which is preliminary data.</text>
</comment>
<dbReference type="InterPro" id="IPR008921">
    <property type="entry name" value="DNA_pol3_clamp-load_cplx_C"/>
</dbReference>
<name>A0A2M6W0W3_9BACT</name>
<dbReference type="InterPro" id="IPR010372">
    <property type="entry name" value="DNA_pol3_delta_N"/>
</dbReference>
<dbReference type="GO" id="GO:0006261">
    <property type="term" value="P:DNA-templated DNA replication"/>
    <property type="evidence" value="ECO:0007669"/>
    <property type="project" value="TreeGrafter"/>
</dbReference>
<evidence type="ECO:0000256" key="2">
    <source>
        <dbReference type="ARBA" id="ARBA00017703"/>
    </source>
</evidence>
<gene>
    <name evidence="11" type="primary">holA</name>
    <name evidence="11" type="ORF">COU33_03615</name>
</gene>
<dbReference type="EC" id="2.7.7.7" evidence="1"/>
<evidence type="ECO:0000256" key="8">
    <source>
        <dbReference type="ARBA" id="ARBA00049244"/>
    </source>
</evidence>
<dbReference type="PANTHER" id="PTHR34388">
    <property type="entry name" value="DNA POLYMERASE III SUBUNIT DELTA"/>
    <property type="match status" value="1"/>
</dbReference>
<dbReference type="Pfam" id="PF06144">
    <property type="entry name" value="DNA_pol3_delta"/>
    <property type="match status" value="1"/>
</dbReference>
<evidence type="ECO:0000313" key="11">
    <source>
        <dbReference type="EMBL" id="PIT86360.1"/>
    </source>
</evidence>
<dbReference type="Proteomes" id="UP000229362">
    <property type="component" value="Unassembled WGS sequence"/>
</dbReference>
<keyword evidence="4" id="KW-0548">Nucleotidyltransferase</keyword>
<evidence type="ECO:0000256" key="5">
    <source>
        <dbReference type="ARBA" id="ARBA00022705"/>
    </source>
</evidence>
<dbReference type="InterPro" id="IPR027417">
    <property type="entry name" value="P-loop_NTPase"/>
</dbReference>
<evidence type="ECO:0000259" key="9">
    <source>
        <dbReference type="Pfam" id="PF06144"/>
    </source>
</evidence>
<evidence type="ECO:0000313" key="12">
    <source>
        <dbReference type="Proteomes" id="UP000229362"/>
    </source>
</evidence>
<keyword evidence="5" id="KW-0235">DNA replication</keyword>
<dbReference type="PANTHER" id="PTHR34388:SF1">
    <property type="entry name" value="DNA POLYMERASE III SUBUNIT DELTA"/>
    <property type="match status" value="1"/>
</dbReference>
<protein>
    <recommendedName>
        <fullName evidence="2">DNA polymerase III subunit delta</fullName>
        <ecNumber evidence="1">2.7.7.7</ecNumber>
    </recommendedName>
</protein>
<dbReference type="Gene3D" id="3.40.50.300">
    <property type="entry name" value="P-loop containing nucleotide triphosphate hydrolases"/>
    <property type="match status" value="1"/>
</dbReference>
<comment type="catalytic activity">
    <reaction evidence="8">
        <text>DNA(n) + a 2'-deoxyribonucleoside 5'-triphosphate = DNA(n+1) + diphosphate</text>
        <dbReference type="Rhea" id="RHEA:22508"/>
        <dbReference type="Rhea" id="RHEA-COMP:17339"/>
        <dbReference type="Rhea" id="RHEA-COMP:17340"/>
        <dbReference type="ChEBI" id="CHEBI:33019"/>
        <dbReference type="ChEBI" id="CHEBI:61560"/>
        <dbReference type="ChEBI" id="CHEBI:173112"/>
        <dbReference type="EC" id="2.7.7.7"/>
    </reaction>
</comment>
<organism evidence="11 12">
    <name type="scientific">Candidatus Magasanikbacteria bacterium CG10_big_fil_rev_8_21_14_0_10_43_6</name>
    <dbReference type="NCBI Taxonomy" id="1974650"/>
    <lineage>
        <taxon>Bacteria</taxon>
        <taxon>Candidatus Magasanikiibacteriota</taxon>
    </lineage>
</organism>
<evidence type="ECO:0000259" key="10">
    <source>
        <dbReference type="Pfam" id="PF21694"/>
    </source>
</evidence>
<dbReference type="GO" id="GO:0009360">
    <property type="term" value="C:DNA polymerase III complex"/>
    <property type="evidence" value="ECO:0007669"/>
    <property type="project" value="InterPro"/>
</dbReference>
<accession>A0A2M6W0W3</accession>
<dbReference type="Pfam" id="PF21694">
    <property type="entry name" value="DNA_pol3_delta_C"/>
    <property type="match status" value="1"/>
</dbReference>
<keyword evidence="6" id="KW-0239">DNA-directed DNA polymerase</keyword>
<evidence type="ECO:0000256" key="6">
    <source>
        <dbReference type="ARBA" id="ARBA00022932"/>
    </source>
</evidence>
<evidence type="ECO:0000256" key="1">
    <source>
        <dbReference type="ARBA" id="ARBA00012417"/>
    </source>
</evidence>
<evidence type="ECO:0000256" key="7">
    <source>
        <dbReference type="ARBA" id="ARBA00034754"/>
    </source>
</evidence>
<proteinExistence type="inferred from homology"/>
<dbReference type="NCBIfam" id="TIGR01128">
    <property type="entry name" value="holA"/>
    <property type="match status" value="1"/>
</dbReference>
<dbReference type="SUPFAM" id="SSF48019">
    <property type="entry name" value="post-AAA+ oligomerization domain-like"/>
    <property type="match status" value="1"/>
</dbReference>
<feature type="domain" description="DNA polymerase III delta subunit-like C-terminal" evidence="10">
    <location>
        <begin position="198"/>
        <end position="317"/>
    </location>
</feature>
<keyword evidence="3" id="KW-0808">Transferase</keyword>
<dbReference type="Gene3D" id="1.20.272.10">
    <property type="match status" value="1"/>
</dbReference>
<dbReference type="GO" id="GO:0003677">
    <property type="term" value="F:DNA binding"/>
    <property type="evidence" value="ECO:0007669"/>
    <property type="project" value="InterPro"/>
</dbReference>
<dbReference type="AlphaFoldDB" id="A0A2M6W0W3"/>
<dbReference type="EMBL" id="PFBZ01000156">
    <property type="protein sequence ID" value="PIT86360.1"/>
    <property type="molecule type" value="Genomic_DNA"/>
</dbReference>
<feature type="domain" description="DNA polymerase III delta N-terminal" evidence="9">
    <location>
        <begin position="5"/>
        <end position="108"/>
    </location>
</feature>
<sequence>MIIFLYGKDTFRSRDQLHKMMAKFRGERDPQGLNVLRMDCEKLSAGEMWEQLFAAPFLAERRMVVLENLLLSKDSEFHTRLLTRIVEQDLPESHIFVFWEGVDAVKKKEAKALFVRLSEEKYAQRFDMLSETKREGWGAAEVRQRGGSIDTDALLYLVRTVSDMWCLSSLIDQLVAYAHGDSITLAAVRMFAPEKVDDNIFNLVDAIVAKQPKKVFAMVQEQYRQGKDVMYMYAMVLRQFRILLEMRDVFERSDVLQSDALAKSIGVHPFVVKKSMPLVKRYSMDELRRVYRELLDMDIGIKTGQGGDPRVLFDIFIGRVCGE</sequence>
<comment type="similarity">
    <text evidence="7">Belongs to the DNA polymerase HolA subunit family.</text>
</comment>